<name>A0A0E9QYL6_ANGAN</name>
<evidence type="ECO:0000313" key="1">
    <source>
        <dbReference type="EMBL" id="JAH21320.1"/>
    </source>
</evidence>
<proteinExistence type="predicted"/>
<dbReference type="EMBL" id="GBXM01087257">
    <property type="protein sequence ID" value="JAH21320.1"/>
    <property type="molecule type" value="Transcribed_RNA"/>
</dbReference>
<accession>A0A0E9QYL6</accession>
<reference evidence="1" key="2">
    <citation type="journal article" date="2015" name="Fish Shellfish Immunol.">
        <title>Early steps in the European eel (Anguilla anguilla)-Vibrio vulnificus interaction in the gills: Role of the RtxA13 toxin.</title>
        <authorList>
            <person name="Callol A."/>
            <person name="Pajuelo D."/>
            <person name="Ebbesson L."/>
            <person name="Teles M."/>
            <person name="MacKenzie S."/>
            <person name="Amaro C."/>
        </authorList>
    </citation>
    <scope>NUCLEOTIDE SEQUENCE</scope>
</reference>
<protein>
    <submittedName>
        <fullName evidence="1">Uncharacterized protein</fullName>
    </submittedName>
</protein>
<reference evidence="1" key="1">
    <citation type="submission" date="2014-11" db="EMBL/GenBank/DDBJ databases">
        <authorList>
            <person name="Amaro Gonzalez C."/>
        </authorList>
    </citation>
    <scope>NUCLEOTIDE SEQUENCE</scope>
</reference>
<dbReference type="AlphaFoldDB" id="A0A0E9QYL6"/>
<organism evidence="1">
    <name type="scientific">Anguilla anguilla</name>
    <name type="common">European freshwater eel</name>
    <name type="synonym">Muraena anguilla</name>
    <dbReference type="NCBI Taxonomy" id="7936"/>
    <lineage>
        <taxon>Eukaryota</taxon>
        <taxon>Metazoa</taxon>
        <taxon>Chordata</taxon>
        <taxon>Craniata</taxon>
        <taxon>Vertebrata</taxon>
        <taxon>Euteleostomi</taxon>
        <taxon>Actinopterygii</taxon>
        <taxon>Neopterygii</taxon>
        <taxon>Teleostei</taxon>
        <taxon>Anguilliformes</taxon>
        <taxon>Anguillidae</taxon>
        <taxon>Anguilla</taxon>
    </lineage>
</organism>
<sequence>MFSQSNPLLLIQTHLPLRGDT</sequence>